<dbReference type="AlphaFoldDB" id="A0A4Q2V460"/>
<protein>
    <submittedName>
        <fullName evidence="1">Uncharacterized protein</fullName>
    </submittedName>
</protein>
<comment type="caution">
    <text evidence="1">The sequence shown here is derived from an EMBL/GenBank/DDBJ whole genome shotgun (WGS) entry which is preliminary data.</text>
</comment>
<sequence>MDGHAAGAVNPRTEGMAALVLLGDAWEIVPTRSAGDAPIRLRNYVWGFPRTCPEFLKLSFCDLSSLFFV</sequence>
<evidence type="ECO:0000313" key="1">
    <source>
        <dbReference type="EMBL" id="RYC78627.1"/>
    </source>
</evidence>
<organism evidence="1 2">
    <name type="scientific">Fusarium oxysporum f. sp. narcissi</name>
    <dbReference type="NCBI Taxonomy" id="451672"/>
    <lineage>
        <taxon>Eukaryota</taxon>
        <taxon>Fungi</taxon>
        <taxon>Dikarya</taxon>
        <taxon>Ascomycota</taxon>
        <taxon>Pezizomycotina</taxon>
        <taxon>Sordariomycetes</taxon>
        <taxon>Hypocreomycetidae</taxon>
        <taxon>Hypocreales</taxon>
        <taxon>Nectriaceae</taxon>
        <taxon>Fusarium</taxon>
        <taxon>Fusarium oxysporum species complex</taxon>
    </lineage>
</organism>
<name>A0A4Q2V460_FUSOX</name>
<proteinExistence type="predicted"/>
<dbReference type="Proteomes" id="UP000290540">
    <property type="component" value="Unassembled WGS sequence"/>
</dbReference>
<gene>
    <name evidence="1" type="ORF">BFJ63_vAg18501</name>
</gene>
<evidence type="ECO:0000313" key="2">
    <source>
        <dbReference type="Proteomes" id="UP000290540"/>
    </source>
</evidence>
<dbReference type="EMBL" id="MQTW01001021">
    <property type="protein sequence ID" value="RYC78627.1"/>
    <property type="molecule type" value="Genomic_DNA"/>
</dbReference>
<reference evidence="1 2" key="1">
    <citation type="submission" date="2016-12" db="EMBL/GenBank/DDBJ databases">
        <title>Draft genome sequence of Fusarium oxysporum causing rot on Narcissus.</title>
        <authorList>
            <person name="Armitage A.D."/>
            <person name="Taylor A."/>
            <person name="Clarkson J.P."/>
            <person name="Harrison R.J."/>
            <person name="Jackson A.C."/>
        </authorList>
    </citation>
    <scope>NUCLEOTIDE SEQUENCE [LARGE SCALE GENOMIC DNA]</scope>
    <source>
        <strain evidence="1 2">N139</strain>
    </source>
</reference>
<accession>A0A4Q2V460</accession>